<sequence length="307" mass="34639">MEDNQSTKQDPQADIRPQPVPTAGDPDQVRAGEPIREHLRVPETKEELTDALQVVLKWEREQKDIFFWEKLGRLPFMLLDKLTPRFLQQKVGQALDEVGSFLQTGGRYIISEREVLRNLGVQSLGEAAVLPLTSMNKTAEELSESRKTYATVQGATTGFGGLFTLAVDIPALLGLSLKVIQEIAISYGYDPKEKEERVFAVKCMQFASSDIVGKRAILEQLALFGQPGSHNQMASQIQGWREVMTTYRDNFGWKKLFQMIPIAGMLFGAYINRGTLQDVSEAARMLYRKRRLLDRLNQLKQGEAGIY</sequence>
<organism evidence="2 3">
    <name type="scientific">Paenibacillus spongiae</name>
    <dbReference type="NCBI Taxonomy" id="2909671"/>
    <lineage>
        <taxon>Bacteria</taxon>
        <taxon>Bacillati</taxon>
        <taxon>Bacillota</taxon>
        <taxon>Bacilli</taxon>
        <taxon>Bacillales</taxon>
        <taxon>Paenibacillaceae</taxon>
        <taxon>Paenibacillus</taxon>
    </lineage>
</organism>
<name>A0ABY5SJC4_9BACL</name>
<dbReference type="RefSeq" id="WP_258388661.1">
    <property type="nucleotide sequence ID" value="NZ_CP091430.1"/>
</dbReference>
<evidence type="ECO:0000313" key="3">
    <source>
        <dbReference type="Proteomes" id="UP001057877"/>
    </source>
</evidence>
<keyword evidence="3" id="KW-1185">Reference proteome</keyword>
<dbReference type="PANTHER" id="PTHR41260:SF1">
    <property type="entry name" value="PROTEIN ECSC"/>
    <property type="match status" value="1"/>
</dbReference>
<accession>A0ABY5SJC4</accession>
<dbReference type="PANTHER" id="PTHR41260">
    <property type="entry name" value="PROTEIN ECSC"/>
    <property type="match status" value="1"/>
</dbReference>
<evidence type="ECO:0000313" key="2">
    <source>
        <dbReference type="EMBL" id="UVI32610.1"/>
    </source>
</evidence>
<gene>
    <name evidence="2" type="ORF">L1F29_12610</name>
</gene>
<dbReference type="Proteomes" id="UP001057877">
    <property type="component" value="Chromosome"/>
</dbReference>
<protein>
    <submittedName>
        <fullName evidence="2">EcsC family protein</fullName>
    </submittedName>
</protein>
<reference evidence="2" key="1">
    <citation type="submission" date="2022-01" db="EMBL/GenBank/DDBJ databases">
        <title>Paenibacillus spongiae sp. nov., isolated from marine sponge.</title>
        <authorList>
            <person name="Li Z."/>
            <person name="Zhang M."/>
        </authorList>
    </citation>
    <scope>NUCLEOTIDE SEQUENCE</scope>
    <source>
        <strain evidence="2">PHS-Z3</strain>
    </source>
</reference>
<feature type="region of interest" description="Disordered" evidence="1">
    <location>
        <begin position="1"/>
        <end position="39"/>
    </location>
</feature>
<dbReference type="Pfam" id="PF12787">
    <property type="entry name" value="EcsC"/>
    <property type="match status" value="1"/>
</dbReference>
<feature type="compositionally biased region" description="Polar residues" evidence="1">
    <location>
        <begin position="1"/>
        <end position="10"/>
    </location>
</feature>
<proteinExistence type="predicted"/>
<dbReference type="InterPro" id="IPR024787">
    <property type="entry name" value="EcsC"/>
</dbReference>
<dbReference type="EMBL" id="CP091430">
    <property type="protein sequence ID" value="UVI32610.1"/>
    <property type="molecule type" value="Genomic_DNA"/>
</dbReference>
<evidence type="ECO:0000256" key="1">
    <source>
        <dbReference type="SAM" id="MobiDB-lite"/>
    </source>
</evidence>
<feature type="compositionally biased region" description="Basic and acidic residues" evidence="1">
    <location>
        <begin position="27"/>
        <end position="39"/>
    </location>
</feature>